<evidence type="ECO:0000256" key="5">
    <source>
        <dbReference type="ARBA" id="ARBA00023157"/>
    </source>
</evidence>
<evidence type="ECO:0000256" key="1">
    <source>
        <dbReference type="ARBA" id="ARBA00004613"/>
    </source>
</evidence>
<proteinExistence type="inferred from homology"/>
<sequence length="143" mass="15093">MGRRRLFLLLSLALIISAAHVTTGHAQAAAAVTQLQGGTGGVGRSNSMMRRTTVGSRPPSCAGRCWWCGGRRCVAVQVPITPQDKKIHVHGGRPRKGGGGGASSTSQQRQRQVSTVSSYDDHSNYKPLSWRCKCGGAVVGLNP</sequence>
<feature type="signal peptide" evidence="6">
    <location>
        <begin position="1"/>
        <end position="18"/>
    </location>
</feature>
<accession>A0A3L6R8E4</accession>
<gene>
    <name evidence="8" type="ORF">C2845_PM06G35090</name>
</gene>
<evidence type="ECO:0000256" key="7">
    <source>
        <dbReference type="SAM" id="MobiDB-lite"/>
    </source>
</evidence>
<evidence type="ECO:0000313" key="9">
    <source>
        <dbReference type="Proteomes" id="UP000275267"/>
    </source>
</evidence>
<keyword evidence="6" id="KW-0217">Developmental protein</keyword>
<keyword evidence="5" id="KW-1015">Disulfide bond</keyword>
<dbReference type="GO" id="GO:0005576">
    <property type="term" value="C:extracellular region"/>
    <property type="evidence" value="ECO:0007669"/>
    <property type="project" value="UniProtKB-SubCell"/>
</dbReference>
<dbReference type="Proteomes" id="UP000275267">
    <property type="component" value="Unassembled WGS sequence"/>
</dbReference>
<feature type="compositionally biased region" description="Low complexity" evidence="7">
    <location>
        <begin position="103"/>
        <end position="118"/>
    </location>
</feature>
<feature type="region of interest" description="Disordered" evidence="7">
    <location>
        <begin position="84"/>
        <end position="122"/>
    </location>
</feature>
<keyword evidence="3 6" id="KW-0964">Secreted</keyword>
<dbReference type="OrthoDB" id="614712at2759"/>
<comment type="subcellular location">
    <subcellularLocation>
        <location evidence="1 6">Secreted</location>
    </subcellularLocation>
</comment>
<organism evidence="8 9">
    <name type="scientific">Panicum miliaceum</name>
    <name type="common">Proso millet</name>
    <name type="synonym">Broomcorn millet</name>
    <dbReference type="NCBI Taxonomy" id="4540"/>
    <lineage>
        <taxon>Eukaryota</taxon>
        <taxon>Viridiplantae</taxon>
        <taxon>Streptophyta</taxon>
        <taxon>Embryophyta</taxon>
        <taxon>Tracheophyta</taxon>
        <taxon>Spermatophyta</taxon>
        <taxon>Magnoliopsida</taxon>
        <taxon>Liliopsida</taxon>
        <taxon>Poales</taxon>
        <taxon>Poaceae</taxon>
        <taxon>PACMAD clade</taxon>
        <taxon>Panicoideae</taxon>
        <taxon>Panicodae</taxon>
        <taxon>Paniceae</taxon>
        <taxon>Panicinae</taxon>
        <taxon>Panicum</taxon>
        <taxon>Panicum sect. Panicum</taxon>
    </lineage>
</organism>
<keyword evidence="4 6" id="KW-0732">Signal</keyword>
<dbReference type="Pfam" id="PF17181">
    <property type="entry name" value="EPF"/>
    <property type="match status" value="1"/>
</dbReference>
<dbReference type="AlphaFoldDB" id="A0A3L6R8E4"/>
<evidence type="ECO:0000256" key="2">
    <source>
        <dbReference type="ARBA" id="ARBA00008127"/>
    </source>
</evidence>
<dbReference type="EMBL" id="PQIB02000009">
    <property type="protein sequence ID" value="RLM98813.1"/>
    <property type="molecule type" value="Genomic_DNA"/>
</dbReference>
<comment type="caution">
    <text evidence="8">The sequence shown here is derived from an EMBL/GenBank/DDBJ whole genome shotgun (WGS) entry which is preliminary data.</text>
</comment>
<comment type="function">
    <text evidence="6">Controls stomatal patterning.</text>
</comment>
<evidence type="ECO:0000256" key="4">
    <source>
        <dbReference type="ARBA" id="ARBA00022729"/>
    </source>
</evidence>
<comment type="similarity">
    <text evidence="2 6">Belongs to the plant cysteine rich small secretory peptide family. Epidermal patterning factor subfamily.</text>
</comment>
<feature type="compositionally biased region" description="Basic residues" evidence="7">
    <location>
        <begin position="87"/>
        <end position="96"/>
    </location>
</feature>
<keyword evidence="9" id="KW-1185">Reference proteome</keyword>
<evidence type="ECO:0000256" key="3">
    <source>
        <dbReference type="ARBA" id="ARBA00022525"/>
    </source>
</evidence>
<dbReference type="PANTHER" id="PTHR33109:SF76">
    <property type="entry name" value="EPIDERMAL PATTERNING FACTOR-LIKE PROTEIN"/>
    <property type="match status" value="1"/>
</dbReference>
<name>A0A3L6R8E4_PANMI</name>
<feature type="chain" id="PRO_5027147316" description="Epidermal patterning factor-like protein" evidence="6">
    <location>
        <begin position="19"/>
        <end position="143"/>
    </location>
</feature>
<reference evidence="9" key="1">
    <citation type="journal article" date="2019" name="Nat. Commun.">
        <title>The genome of broomcorn millet.</title>
        <authorList>
            <person name="Zou C."/>
            <person name="Miki D."/>
            <person name="Li D."/>
            <person name="Tang Q."/>
            <person name="Xiao L."/>
            <person name="Rajput S."/>
            <person name="Deng P."/>
            <person name="Jia W."/>
            <person name="Huang R."/>
            <person name="Zhang M."/>
            <person name="Sun Y."/>
            <person name="Hu J."/>
            <person name="Fu X."/>
            <person name="Schnable P.S."/>
            <person name="Li F."/>
            <person name="Zhang H."/>
            <person name="Feng B."/>
            <person name="Zhu X."/>
            <person name="Liu R."/>
            <person name="Schnable J.C."/>
            <person name="Zhu J.-K."/>
            <person name="Zhang H."/>
        </authorList>
    </citation>
    <scope>NUCLEOTIDE SEQUENCE [LARGE SCALE GENOMIC DNA]</scope>
</reference>
<dbReference type="PANTHER" id="PTHR33109">
    <property type="entry name" value="EPIDERMAL PATTERNING FACTOR-LIKE PROTEIN 4"/>
    <property type="match status" value="1"/>
</dbReference>
<dbReference type="STRING" id="4540.A0A3L6R8E4"/>
<dbReference type="InterPro" id="IPR039455">
    <property type="entry name" value="EPFL"/>
</dbReference>
<evidence type="ECO:0000313" key="8">
    <source>
        <dbReference type="EMBL" id="RLM98813.1"/>
    </source>
</evidence>
<dbReference type="GO" id="GO:0010052">
    <property type="term" value="P:guard cell differentiation"/>
    <property type="evidence" value="ECO:0007669"/>
    <property type="project" value="UniProtKB-UniRule"/>
</dbReference>
<protein>
    <recommendedName>
        <fullName evidence="6">Epidermal patterning factor-like protein</fullName>
    </recommendedName>
</protein>
<evidence type="ECO:0000256" key="6">
    <source>
        <dbReference type="RuleBase" id="RU367102"/>
    </source>
</evidence>